<dbReference type="Proteomes" id="UP000299102">
    <property type="component" value="Unassembled WGS sequence"/>
</dbReference>
<protein>
    <submittedName>
        <fullName evidence="2">Uncharacterized protein</fullName>
    </submittedName>
</protein>
<dbReference type="EMBL" id="BGZK01000859">
    <property type="protein sequence ID" value="GBP63118.1"/>
    <property type="molecule type" value="Genomic_DNA"/>
</dbReference>
<reference evidence="2 3" key="1">
    <citation type="journal article" date="2019" name="Commun. Biol.">
        <title>The bagworm genome reveals a unique fibroin gene that provides high tensile strength.</title>
        <authorList>
            <person name="Kono N."/>
            <person name="Nakamura H."/>
            <person name="Ohtoshi R."/>
            <person name="Tomita M."/>
            <person name="Numata K."/>
            <person name="Arakawa K."/>
        </authorList>
    </citation>
    <scope>NUCLEOTIDE SEQUENCE [LARGE SCALE GENOMIC DNA]</scope>
</reference>
<organism evidence="2 3">
    <name type="scientific">Eumeta variegata</name>
    <name type="common">Bagworm moth</name>
    <name type="synonym">Eumeta japonica</name>
    <dbReference type="NCBI Taxonomy" id="151549"/>
    <lineage>
        <taxon>Eukaryota</taxon>
        <taxon>Metazoa</taxon>
        <taxon>Ecdysozoa</taxon>
        <taxon>Arthropoda</taxon>
        <taxon>Hexapoda</taxon>
        <taxon>Insecta</taxon>
        <taxon>Pterygota</taxon>
        <taxon>Neoptera</taxon>
        <taxon>Endopterygota</taxon>
        <taxon>Lepidoptera</taxon>
        <taxon>Glossata</taxon>
        <taxon>Ditrysia</taxon>
        <taxon>Tineoidea</taxon>
        <taxon>Psychidae</taxon>
        <taxon>Oiketicinae</taxon>
        <taxon>Eumeta</taxon>
    </lineage>
</organism>
<evidence type="ECO:0000313" key="3">
    <source>
        <dbReference type="Proteomes" id="UP000299102"/>
    </source>
</evidence>
<keyword evidence="3" id="KW-1185">Reference proteome</keyword>
<gene>
    <name evidence="2" type="ORF">EVAR_98106_1</name>
</gene>
<sequence length="149" mass="16423">MRNLHETRVCSALRGSGSPVGAPWPVPAACLLNYWYPSELRGGKSAGTSRSVCSLDVGPSTTMTGFGGEVFQREVGESRKLTRQRRRWLLAWRRVGVATLRYDAPSLSLTDPSLYTYNYAFAIRPPGTAPAAGPRRARDDSSSTRNKFR</sequence>
<accession>A0A4C1XI79</accession>
<name>A0A4C1XI79_EUMVA</name>
<feature type="region of interest" description="Disordered" evidence="1">
    <location>
        <begin position="128"/>
        <end position="149"/>
    </location>
</feature>
<evidence type="ECO:0000256" key="1">
    <source>
        <dbReference type="SAM" id="MobiDB-lite"/>
    </source>
</evidence>
<evidence type="ECO:0000313" key="2">
    <source>
        <dbReference type="EMBL" id="GBP63118.1"/>
    </source>
</evidence>
<comment type="caution">
    <text evidence="2">The sequence shown here is derived from an EMBL/GenBank/DDBJ whole genome shotgun (WGS) entry which is preliminary data.</text>
</comment>
<proteinExistence type="predicted"/>
<dbReference type="AlphaFoldDB" id="A0A4C1XI79"/>